<dbReference type="EMBL" id="CP010311">
    <property type="protein sequence ID" value="AJF06633.1"/>
    <property type="molecule type" value="Genomic_DNA"/>
</dbReference>
<dbReference type="AlphaFoldDB" id="A0A0B5FGZ8"/>
<name>A0A0B5FGZ8_9BACT</name>
<sequence>MPRSRRKIYEGLVALNEEMFPKVCGRCGQVFYSVDDYVHKTRRLFYCSGLRRYDEPNLSFVGLYRNCRCGSTLLAMFQDRRDESEFGMHRRTRFQAVLDQLVEAGWDRSIAREEVEKILAGQKSTLLELFLAR</sequence>
<evidence type="ECO:0000313" key="1">
    <source>
        <dbReference type="EMBL" id="AJF06633.1"/>
    </source>
</evidence>
<dbReference type="KEGG" id="gsb:GSUB_08870"/>
<keyword evidence="2" id="KW-1185">Reference proteome</keyword>
<evidence type="ECO:0000313" key="2">
    <source>
        <dbReference type="Proteomes" id="UP000035036"/>
    </source>
</evidence>
<accession>A0A0B5FGZ8</accession>
<protein>
    <submittedName>
        <fullName evidence="1">Uncharacterized protein</fullName>
    </submittedName>
</protein>
<reference evidence="1 2" key="1">
    <citation type="journal article" date="2015" name="Genome Announc.">
        <title>Genomes of Geoalkalibacter ferrihydriticus Z-0531T and Geoalkalibacter subterraneus Red1T, Two Haloalkaliphilic Metal-Reducing Deltaproteobacteria.</title>
        <authorList>
            <person name="Badalamenti J.P."/>
            <person name="Krajmalnik-Brown R."/>
            <person name="Torres C.I."/>
            <person name="Bond D.R."/>
        </authorList>
    </citation>
    <scope>NUCLEOTIDE SEQUENCE [LARGE SCALE GENOMIC DNA]</scope>
    <source>
        <strain evidence="1 2">Red1</strain>
    </source>
</reference>
<gene>
    <name evidence="1" type="ORF">GSUB_08870</name>
</gene>
<dbReference type="Proteomes" id="UP000035036">
    <property type="component" value="Chromosome"/>
</dbReference>
<dbReference type="RefSeq" id="WP_040200347.1">
    <property type="nucleotide sequence ID" value="NZ_CP010311.1"/>
</dbReference>
<dbReference type="HOGENOM" id="CLU_1903709_0_0_7"/>
<organism evidence="1 2">
    <name type="scientific">Geoalkalibacter subterraneus</name>
    <dbReference type="NCBI Taxonomy" id="483547"/>
    <lineage>
        <taxon>Bacteria</taxon>
        <taxon>Pseudomonadati</taxon>
        <taxon>Thermodesulfobacteriota</taxon>
        <taxon>Desulfuromonadia</taxon>
        <taxon>Desulfuromonadales</taxon>
        <taxon>Geoalkalibacteraceae</taxon>
        <taxon>Geoalkalibacter</taxon>
    </lineage>
</organism>
<proteinExistence type="predicted"/>
<dbReference type="OrthoDB" id="5405941at2"/>